<protein>
    <submittedName>
        <fullName evidence="4">Uncharacterized protein</fullName>
    </submittedName>
</protein>
<evidence type="ECO:0000313" key="5">
    <source>
        <dbReference type="EMBL" id="HBU51147.1"/>
    </source>
</evidence>
<keyword evidence="6" id="KW-1185">Reference proteome</keyword>
<dbReference type="RefSeq" id="WP_044055440.1">
    <property type="nucleotide sequence ID" value="NZ_CAJXAX010000010.1"/>
</dbReference>
<feature type="chain" id="PRO_5035984912" evidence="1">
    <location>
        <begin position="23"/>
        <end position="246"/>
    </location>
</feature>
<dbReference type="AlphaFoldDB" id="A0A075P1I4"/>
<dbReference type="EMBL" id="CP008849">
    <property type="protein sequence ID" value="AIF97247.1"/>
    <property type="molecule type" value="Genomic_DNA"/>
</dbReference>
<dbReference type="GeneID" id="78253381"/>
<sequence length="246" mass="27261">MKRLNVLFLGALILMAPLSAFAQLTILINKQPYEFPRPVRLSSVLSVVADSGDWYWPAAGVFNLNDATAEREKEAILSELRKLLAQYEEGSNRHDALSGLYTQVASWTVATRVEMPVSYTRARLYPEENPMFQPGKYLLRLSGRPDVIHFSGVVEKPGAYRHSSGAVYTIANSVKHSAGADNSTVYVIDPMGNVHLKGAAYWNVDYAQIMPGSQIFVPIAGNFIGNTMDTLNQRIAHLAVHRILVQ</sequence>
<dbReference type="OrthoDB" id="5814422at2"/>
<reference evidence="5 7" key="2">
    <citation type="journal article" date="2018" name="Nat. Biotechnol.">
        <title>A standardized bacterial taxonomy based on genome phylogeny substantially revises the tree of life.</title>
        <authorList>
            <person name="Parks D.H."/>
            <person name="Chuvochina M."/>
            <person name="Waite D.W."/>
            <person name="Rinke C."/>
            <person name="Skarshewski A."/>
            <person name="Chaumeil P.A."/>
            <person name="Hugenholtz P."/>
        </authorList>
    </citation>
    <scope>NUCLEOTIDE SEQUENCE [LARGE SCALE GENOMIC DNA]</scope>
    <source>
        <strain evidence="5">UBA11621</strain>
    </source>
</reference>
<feature type="domain" description="Capsule biosynthesis GfcC-like N-terminal" evidence="3">
    <location>
        <begin position="31"/>
        <end position="139"/>
    </location>
</feature>
<accession>A0A075P1I4</accession>
<name>A0A075P1I4_9ALTE</name>
<dbReference type="InterPro" id="IPR010425">
    <property type="entry name" value="Caps_synth_GfcC-like_C"/>
</dbReference>
<reference evidence="4 6" key="1">
    <citation type="submission" date="2014-06" db="EMBL/GenBank/DDBJ databases">
        <title>Genomes of Alteromonas australica, a world apart.</title>
        <authorList>
            <person name="Gonzaga A."/>
            <person name="Lopez-Perez M."/>
            <person name="Rodriguez-Valera F."/>
        </authorList>
    </citation>
    <scope>NUCLEOTIDE SEQUENCE [LARGE SCALE GENOMIC DNA]</scope>
    <source>
        <strain evidence="4 6">H 17</strain>
    </source>
</reference>
<feature type="domain" description="Capsule biosynthesis GfcC-like C-terminal" evidence="2">
    <location>
        <begin position="174"/>
        <end position="243"/>
    </location>
</feature>
<dbReference type="Proteomes" id="UP000264779">
    <property type="component" value="Unassembled WGS sequence"/>
</dbReference>
<evidence type="ECO:0000313" key="6">
    <source>
        <dbReference type="Proteomes" id="UP000056090"/>
    </source>
</evidence>
<keyword evidence="1" id="KW-0732">Signal</keyword>
<feature type="signal peptide" evidence="1">
    <location>
        <begin position="1"/>
        <end position="22"/>
    </location>
</feature>
<dbReference type="Gene3D" id="3.10.560.10">
    <property type="entry name" value="Outer membrane lipoprotein wza domain like"/>
    <property type="match status" value="1"/>
</dbReference>
<organism evidence="4 6">
    <name type="scientific">Alteromonas australica</name>
    <dbReference type="NCBI Taxonomy" id="589873"/>
    <lineage>
        <taxon>Bacteria</taxon>
        <taxon>Pseudomonadati</taxon>
        <taxon>Pseudomonadota</taxon>
        <taxon>Gammaproteobacteria</taxon>
        <taxon>Alteromonadales</taxon>
        <taxon>Alteromonadaceae</taxon>
        <taxon>Alteromonas/Salinimonas group</taxon>
        <taxon>Alteromonas</taxon>
    </lineage>
</organism>
<gene>
    <name evidence="5" type="ORF">DEB45_07790</name>
    <name evidence="4" type="ORF">EP13_00270</name>
</gene>
<dbReference type="Proteomes" id="UP000056090">
    <property type="component" value="Chromosome"/>
</dbReference>
<evidence type="ECO:0000313" key="4">
    <source>
        <dbReference type="EMBL" id="AIF97247.1"/>
    </source>
</evidence>
<dbReference type="InterPro" id="IPR046459">
    <property type="entry name" value="Caps_syn_GfcC_N"/>
</dbReference>
<evidence type="ECO:0000256" key="1">
    <source>
        <dbReference type="SAM" id="SignalP"/>
    </source>
</evidence>
<dbReference type="KEGG" id="aaus:EP12_00280"/>
<dbReference type="eggNOG" id="ENOG5032UE1">
    <property type="taxonomic scope" value="Bacteria"/>
</dbReference>
<dbReference type="Pfam" id="PF06251">
    <property type="entry name" value="Caps_syn_GfcC_C"/>
    <property type="match status" value="1"/>
</dbReference>
<dbReference type="EMBL" id="DONK01000115">
    <property type="protein sequence ID" value="HBU51147.1"/>
    <property type="molecule type" value="Genomic_DNA"/>
</dbReference>
<dbReference type="PATRIC" id="fig|589873.4.peg.56"/>
<dbReference type="KEGG" id="aal:EP13_00270"/>
<evidence type="ECO:0000259" key="2">
    <source>
        <dbReference type="Pfam" id="PF06251"/>
    </source>
</evidence>
<dbReference type="Pfam" id="PF20616">
    <property type="entry name" value="Caps_syn_GfcC_N"/>
    <property type="match status" value="1"/>
</dbReference>
<evidence type="ECO:0000259" key="3">
    <source>
        <dbReference type="Pfam" id="PF20616"/>
    </source>
</evidence>
<evidence type="ECO:0000313" key="7">
    <source>
        <dbReference type="Proteomes" id="UP000264779"/>
    </source>
</evidence>
<proteinExistence type="predicted"/>